<evidence type="ECO:0000256" key="3">
    <source>
        <dbReference type="ARBA" id="ARBA00022741"/>
    </source>
</evidence>
<keyword evidence="8 15" id="KW-0067">ATP-binding</keyword>
<dbReference type="GO" id="GO:0004527">
    <property type="term" value="F:exonuclease activity"/>
    <property type="evidence" value="ECO:0007669"/>
    <property type="project" value="UniProtKB-KW"/>
</dbReference>
<dbReference type="InterPro" id="IPR011604">
    <property type="entry name" value="PDDEXK-like_dom_sf"/>
</dbReference>
<name>A0A2A9E6P9_9MICO</name>
<evidence type="ECO:0000313" key="19">
    <source>
        <dbReference type="EMBL" id="PFG33860.1"/>
    </source>
</evidence>
<dbReference type="Gene3D" id="3.90.320.10">
    <property type="match status" value="1"/>
</dbReference>
<dbReference type="GO" id="GO:0005829">
    <property type="term" value="C:cytosol"/>
    <property type="evidence" value="ECO:0007669"/>
    <property type="project" value="TreeGrafter"/>
</dbReference>
<organism evidence="19 20">
    <name type="scientific">Sanguibacter antarcticus</name>
    <dbReference type="NCBI Taxonomy" id="372484"/>
    <lineage>
        <taxon>Bacteria</taxon>
        <taxon>Bacillati</taxon>
        <taxon>Actinomycetota</taxon>
        <taxon>Actinomycetes</taxon>
        <taxon>Micrococcales</taxon>
        <taxon>Sanguibacteraceae</taxon>
        <taxon>Sanguibacter</taxon>
    </lineage>
</organism>
<evidence type="ECO:0000313" key="20">
    <source>
        <dbReference type="Proteomes" id="UP000225548"/>
    </source>
</evidence>
<feature type="region of interest" description="Disordered" evidence="16">
    <location>
        <begin position="811"/>
        <end position="835"/>
    </location>
</feature>
<feature type="compositionally biased region" description="Acidic residues" evidence="16">
    <location>
        <begin position="1083"/>
        <end position="1101"/>
    </location>
</feature>
<accession>A0A2A9E6P9</accession>
<evidence type="ECO:0000256" key="9">
    <source>
        <dbReference type="ARBA" id="ARBA00023125"/>
    </source>
</evidence>
<keyword evidence="4" id="KW-0227">DNA damage</keyword>
<dbReference type="Gene3D" id="3.40.50.300">
    <property type="entry name" value="P-loop containing nucleotide triphosphate hydrolases"/>
    <property type="match status" value="2"/>
</dbReference>
<feature type="region of interest" description="Disordered" evidence="16">
    <location>
        <begin position="1080"/>
        <end position="1123"/>
    </location>
</feature>
<dbReference type="AlphaFoldDB" id="A0A2A9E6P9"/>
<dbReference type="EMBL" id="PDJG01000001">
    <property type="protein sequence ID" value="PFG33860.1"/>
    <property type="molecule type" value="Genomic_DNA"/>
</dbReference>
<keyword evidence="10" id="KW-0234">DNA repair</keyword>
<dbReference type="Pfam" id="PF13361">
    <property type="entry name" value="UvrD_C"/>
    <property type="match status" value="1"/>
</dbReference>
<keyword evidence="7" id="KW-0269">Exonuclease</keyword>
<dbReference type="GO" id="GO:0003677">
    <property type="term" value="F:DNA binding"/>
    <property type="evidence" value="ECO:0007669"/>
    <property type="project" value="UniProtKB-KW"/>
</dbReference>
<evidence type="ECO:0000256" key="5">
    <source>
        <dbReference type="ARBA" id="ARBA00022801"/>
    </source>
</evidence>
<evidence type="ECO:0000256" key="11">
    <source>
        <dbReference type="ARBA" id="ARBA00023235"/>
    </source>
</evidence>
<feature type="domain" description="UvrD-like helicase ATP-binding" evidence="17">
    <location>
        <begin position="28"/>
        <end position="345"/>
    </location>
</feature>
<dbReference type="GO" id="GO:0043138">
    <property type="term" value="F:3'-5' DNA helicase activity"/>
    <property type="evidence" value="ECO:0007669"/>
    <property type="project" value="UniProtKB-EC"/>
</dbReference>
<keyword evidence="9" id="KW-0238">DNA-binding</keyword>
<dbReference type="Pfam" id="PF00580">
    <property type="entry name" value="UvrD-helicase"/>
    <property type="match status" value="1"/>
</dbReference>
<reference evidence="19 20" key="1">
    <citation type="submission" date="2017-10" db="EMBL/GenBank/DDBJ databases">
        <title>Sequencing the genomes of 1000 actinobacteria strains.</title>
        <authorList>
            <person name="Klenk H.-P."/>
        </authorList>
    </citation>
    <scope>NUCLEOTIDE SEQUENCE [LARGE SCALE GENOMIC DNA]</scope>
    <source>
        <strain evidence="19 20">DSM 18966</strain>
    </source>
</reference>
<dbReference type="EC" id="5.6.2.4" evidence="13"/>
<dbReference type="PANTHER" id="PTHR11070:SF59">
    <property type="entry name" value="DNA 3'-5' HELICASE"/>
    <property type="match status" value="1"/>
</dbReference>
<evidence type="ECO:0000256" key="15">
    <source>
        <dbReference type="PROSITE-ProRule" id="PRU00560"/>
    </source>
</evidence>
<comment type="catalytic activity">
    <reaction evidence="12">
        <text>Couples ATP hydrolysis with the unwinding of duplex DNA by translocating in the 3'-5' direction.</text>
        <dbReference type="EC" id="5.6.2.4"/>
    </reaction>
</comment>
<evidence type="ECO:0000256" key="8">
    <source>
        <dbReference type="ARBA" id="ARBA00022840"/>
    </source>
</evidence>
<keyword evidence="5 15" id="KW-0378">Hydrolase</keyword>
<dbReference type="GO" id="GO:0000725">
    <property type="term" value="P:recombinational repair"/>
    <property type="evidence" value="ECO:0007669"/>
    <property type="project" value="TreeGrafter"/>
</dbReference>
<dbReference type="PANTHER" id="PTHR11070">
    <property type="entry name" value="UVRD / RECB / PCRA DNA HELICASE FAMILY MEMBER"/>
    <property type="match status" value="1"/>
</dbReference>
<evidence type="ECO:0000256" key="16">
    <source>
        <dbReference type="SAM" id="MobiDB-lite"/>
    </source>
</evidence>
<dbReference type="RefSeq" id="WP_245862343.1">
    <property type="nucleotide sequence ID" value="NZ_PDJG01000001.1"/>
</dbReference>
<dbReference type="InterPro" id="IPR013986">
    <property type="entry name" value="DExx_box_DNA_helicase_dom_sf"/>
</dbReference>
<protein>
    <recommendedName>
        <fullName evidence="13">DNA 3'-5' helicase</fullName>
        <ecNumber evidence="13">5.6.2.4</ecNumber>
    </recommendedName>
</protein>
<dbReference type="InterPro" id="IPR027417">
    <property type="entry name" value="P-loop_NTPase"/>
</dbReference>
<gene>
    <name evidence="19" type="ORF">ATL42_1754</name>
</gene>
<dbReference type="PROSITE" id="PS51217">
    <property type="entry name" value="UVRD_HELICASE_CTER"/>
    <property type="match status" value="1"/>
</dbReference>
<dbReference type="Gene3D" id="1.10.10.160">
    <property type="match status" value="1"/>
</dbReference>
<dbReference type="Proteomes" id="UP000225548">
    <property type="component" value="Unassembled WGS sequence"/>
</dbReference>
<comment type="caution">
    <text evidence="19">The sequence shown here is derived from an EMBL/GenBank/DDBJ whole genome shotgun (WGS) entry which is preliminary data.</text>
</comment>
<dbReference type="InterPro" id="IPR000212">
    <property type="entry name" value="DNA_helicase_UvrD/REP"/>
</dbReference>
<evidence type="ECO:0000256" key="4">
    <source>
        <dbReference type="ARBA" id="ARBA00022763"/>
    </source>
</evidence>
<evidence type="ECO:0000259" key="18">
    <source>
        <dbReference type="PROSITE" id="PS51217"/>
    </source>
</evidence>
<evidence type="ECO:0000256" key="1">
    <source>
        <dbReference type="ARBA" id="ARBA00009922"/>
    </source>
</evidence>
<comment type="catalytic activity">
    <reaction evidence="14">
        <text>ATP + H2O = ADP + phosphate + H(+)</text>
        <dbReference type="Rhea" id="RHEA:13065"/>
        <dbReference type="ChEBI" id="CHEBI:15377"/>
        <dbReference type="ChEBI" id="CHEBI:15378"/>
        <dbReference type="ChEBI" id="CHEBI:30616"/>
        <dbReference type="ChEBI" id="CHEBI:43474"/>
        <dbReference type="ChEBI" id="CHEBI:456216"/>
        <dbReference type="EC" id="5.6.2.4"/>
    </reaction>
</comment>
<evidence type="ECO:0000256" key="7">
    <source>
        <dbReference type="ARBA" id="ARBA00022839"/>
    </source>
</evidence>
<feature type="compositionally biased region" description="Polar residues" evidence="16">
    <location>
        <begin position="817"/>
        <end position="827"/>
    </location>
</feature>
<feature type="domain" description="UvrD-like helicase C-terminal" evidence="18">
    <location>
        <begin position="346"/>
        <end position="648"/>
    </location>
</feature>
<keyword evidence="11" id="KW-0413">Isomerase</keyword>
<dbReference type="SUPFAM" id="SSF52540">
    <property type="entry name" value="P-loop containing nucleoside triphosphate hydrolases"/>
    <property type="match status" value="1"/>
</dbReference>
<evidence type="ECO:0000256" key="10">
    <source>
        <dbReference type="ARBA" id="ARBA00023204"/>
    </source>
</evidence>
<dbReference type="Gene3D" id="1.10.486.10">
    <property type="entry name" value="PCRA, domain 4"/>
    <property type="match status" value="1"/>
</dbReference>
<dbReference type="PROSITE" id="PS51198">
    <property type="entry name" value="UVRD_HELICASE_ATP_BIND"/>
    <property type="match status" value="1"/>
</dbReference>
<comment type="similarity">
    <text evidence="1">Belongs to the helicase family. UvrD subfamily.</text>
</comment>
<dbReference type="Pfam" id="PF12705">
    <property type="entry name" value="PDDEXK_1"/>
    <property type="match status" value="1"/>
</dbReference>
<keyword evidence="20" id="KW-1185">Reference proteome</keyword>
<dbReference type="InterPro" id="IPR014016">
    <property type="entry name" value="UvrD-like_ATP-bd"/>
</dbReference>
<evidence type="ECO:0000256" key="6">
    <source>
        <dbReference type="ARBA" id="ARBA00022806"/>
    </source>
</evidence>
<feature type="region of interest" description="Disordered" evidence="16">
    <location>
        <begin position="1"/>
        <end position="30"/>
    </location>
</feature>
<feature type="region of interest" description="Disordered" evidence="16">
    <location>
        <begin position="737"/>
        <end position="756"/>
    </location>
</feature>
<evidence type="ECO:0000256" key="12">
    <source>
        <dbReference type="ARBA" id="ARBA00034617"/>
    </source>
</evidence>
<keyword evidence="6 15" id="KW-0347">Helicase</keyword>
<evidence type="ECO:0000256" key="2">
    <source>
        <dbReference type="ARBA" id="ARBA00022722"/>
    </source>
</evidence>
<dbReference type="InterPro" id="IPR014017">
    <property type="entry name" value="DNA_helicase_UvrD-like_C"/>
</dbReference>
<keyword evidence="3 15" id="KW-0547">Nucleotide-binding</keyword>
<keyword evidence="2" id="KW-0540">Nuclease</keyword>
<proteinExistence type="inferred from homology"/>
<evidence type="ECO:0000259" key="17">
    <source>
        <dbReference type="PROSITE" id="PS51198"/>
    </source>
</evidence>
<dbReference type="GO" id="GO:0005524">
    <property type="term" value="F:ATP binding"/>
    <property type="evidence" value="ECO:0007669"/>
    <property type="project" value="UniProtKB-UniRule"/>
</dbReference>
<feature type="binding site" evidence="15">
    <location>
        <begin position="49"/>
        <end position="56"/>
    </location>
    <ligand>
        <name>ATP</name>
        <dbReference type="ChEBI" id="CHEBI:30616"/>
    </ligand>
</feature>
<evidence type="ECO:0000256" key="13">
    <source>
        <dbReference type="ARBA" id="ARBA00034808"/>
    </source>
</evidence>
<evidence type="ECO:0000256" key="14">
    <source>
        <dbReference type="ARBA" id="ARBA00048988"/>
    </source>
</evidence>
<dbReference type="InterPro" id="IPR038726">
    <property type="entry name" value="PDDEXK_AddAB-type"/>
</dbReference>
<dbReference type="GO" id="GO:0033202">
    <property type="term" value="C:DNA helicase complex"/>
    <property type="evidence" value="ECO:0007669"/>
    <property type="project" value="TreeGrafter"/>
</dbReference>
<sequence>MDLLPPRALHLSPSTGLDTGPASTPGALDPSQQRALEGAREAPVALVLGAAGTGKTTLALELVAAAVSDDGLRPDEILVLSATRRGAGVLRDALAARLGMTVRGAVVRTAPSAAFAILAKSAQSFGDPAPTLITGPEQDLVLSELLLGHSRGEGIPAGWPATIPPETLALRGFRDELRDLLMRSAERGVGPRGLAELGERHGRPEWVAAAAIYEEYLDVMALRELTPDAGARFDPAVVVDEAARTLATWDGEDKPRWRLVVVDDYQESTAATARLCHLMAVDGARLVLLADPDSAVQAFRGASPALVGRAAAGRPPAPGSRPDVGAAVGELGAEVFVLETAWRHGPEIRRATSRVTQEIGSVVSAEHRRARPGTVEGDAVEVVVLPSPAGEEALVARTLRAEHLLRGTPWSQMAVVARSGGTLVRLRRALASASVPVALLGADVPLRDEPAVRPLLAALRAAVTGDLTVEVVVDLLTSPLGGLDAVGLRRLRRALRGEELAAGGGRSSDTLLVELLADPAHAASLRSDVGRAPRRVAAMLAAGRAAVDVDGATSQTVLWAVWSAADVSETWRTIAVNGGPGSARADSDLDAVMALFRAAEQFVDRMPQSPPLAFAEYLESQDLPADSLAARAVAGETVQLLTPAGAAGGEWDVIVVAGVQDGTWPDLRLRDSLLGSQALVELLAGRADTASSVGPEARRSVLADELRAFAVAVSRARRRLVVTATRDADNEPSVLVDLLAPPSDDEPDADAAGEAPSPLLAAPLDLRGVVATLRTELAADLATSARTGHPGEAPAIGALLASLAREGLPEADPRTWYGSSEVSSTTPLREPEALVPVSPSKVEQVHRCALRWALESAGGTSADALSQSVGTLIHDIARELPAAGHALLAAELDRRWDELRMPAGWPTVQARRRADGMVRRLAEYYKEVTGEVVVEETFEVQVGRAVLRGAVDRLELTDGGVRVTDLKTGKGIPSVRDAETNAQLGAYQLAVEEGAFASLPAGTRSTGAQLVFISEGVRATKRAQGALGDPETSWARALVEDAAETMAGAGFSAVENAMCSMCGVRRSCPLQSEGRHVISLEPDAVDAPDEADEADETDETDEPSRPGPPSLPGVGDRREETTS</sequence>